<feature type="compositionally biased region" description="Basic residues" evidence="2">
    <location>
        <begin position="160"/>
        <end position="171"/>
    </location>
</feature>
<feature type="coiled-coil region" evidence="1">
    <location>
        <begin position="324"/>
        <end position="397"/>
    </location>
</feature>
<gene>
    <name evidence="3" type="ORF">SLEP1_g53488</name>
</gene>
<comment type="caution">
    <text evidence="3">The sequence shown here is derived from an EMBL/GenBank/DDBJ whole genome shotgun (WGS) entry which is preliminary data.</text>
</comment>
<feature type="compositionally biased region" description="Low complexity" evidence="2">
    <location>
        <begin position="62"/>
        <end position="75"/>
    </location>
</feature>
<evidence type="ECO:0000256" key="2">
    <source>
        <dbReference type="SAM" id="MobiDB-lite"/>
    </source>
</evidence>
<sequence length="505" mass="56095">MEFFREVGELRGNQGMEEEEGVMSVEPIAMIVPPELQDLPKTLTPENSASSSAHEGFDANHSSPSKGSSSEKTPSAGKDVGEGEVIPCWKLWRWSLGHTYMNYPTLTPDDLEFKDRITNYVKAVGLIDLEALVTLEVLTVRGFVDVANLFSEGDMSSMLKRQRERAQRSRARGAWSSTQWQTRFDERSPTAPRSSSQRERGSSSASWPHAERRVEAVSIETWRCARKDSNVEDDVPLIWRRLNSGSQSGAVRSPDTPVAQAHNTAEALPTPAASMGPRITYPEGFSYTKVDCQLTMVQGSSQDCCKWLTSDKASLEDEVNRLQSSEMANKAASAESRADELANKVNQLKEELEKVQVKKESGIQAALDEVVRAVDRSQKAEAERDSTLNELNTLRQQVAVADQDLTQDAVAVASMNTTIEIYNDVRGKVLKHRPNFPIGKLAFFEGEEFDEEGKSLASPADTTVRHRWEMNKDGVPIRPPSILEEGEDFENLPRFDSWAGDAPAE</sequence>
<feature type="region of interest" description="Disordered" evidence="2">
    <location>
        <begin position="157"/>
        <end position="210"/>
    </location>
</feature>
<dbReference type="Proteomes" id="UP001054252">
    <property type="component" value="Unassembled WGS sequence"/>
</dbReference>
<feature type="region of interest" description="Disordered" evidence="2">
    <location>
        <begin position="465"/>
        <end position="505"/>
    </location>
</feature>
<evidence type="ECO:0000256" key="1">
    <source>
        <dbReference type="SAM" id="Coils"/>
    </source>
</evidence>
<reference evidence="3 4" key="1">
    <citation type="journal article" date="2021" name="Commun. Biol.">
        <title>The genome of Shorea leprosula (Dipterocarpaceae) highlights the ecological relevance of drought in aseasonal tropical rainforests.</title>
        <authorList>
            <person name="Ng K.K.S."/>
            <person name="Kobayashi M.J."/>
            <person name="Fawcett J.A."/>
            <person name="Hatakeyama M."/>
            <person name="Paape T."/>
            <person name="Ng C.H."/>
            <person name="Ang C.C."/>
            <person name="Tnah L.H."/>
            <person name="Lee C.T."/>
            <person name="Nishiyama T."/>
            <person name="Sese J."/>
            <person name="O'Brien M.J."/>
            <person name="Copetti D."/>
            <person name="Mohd Noor M.I."/>
            <person name="Ong R.C."/>
            <person name="Putra M."/>
            <person name="Sireger I.Z."/>
            <person name="Indrioko S."/>
            <person name="Kosugi Y."/>
            <person name="Izuno A."/>
            <person name="Isagi Y."/>
            <person name="Lee S.L."/>
            <person name="Shimizu K.K."/>
        </authorList>
    </citation>
    <scope>NUCLEOTIDE SEQUENCE [LARGE SCALE GENOMIC DNA]</scope>
    <source>
        <strain evidence="3">214</strain>
    </source>
</reference>
<keyword evidence="4" id="KW-1185">Reference proteome</keyword>
<proteinExistence type="predicted"/>
<evidence type="ECO:0000313" key="3">
    <source>
        <dbReference type="EMBL" id="GKV46506.1"/>
    </source>
</evidence>
<organism evidence="3 4">
    <name type="scientific">Rubroshorea leprosula</name>
    <dbReference type="NCBI Taxonomy" id="152421"/>
    <lineage>
        <taxon>Eukaryota</taxon>
        <taxon>Viridiplantae</taxon>
        <taxon>Streptophyta</taxon>
        <taxon>Embryophyta</taxon>
        <taxon>Tracheophyta</taxon>
        <taxon>Spermatophyta</taxon>
        <taxon>Magnoliopsida</taxon>
        <taxon>eudicotyledons</taxon>
        <taxon>Gunneridae</taxon>
        <taxon>Pentapetalae</taxon>
        <taxon>rosids</taxon>
        <taxon>malvids</taxon>
        <taxon>Malvales</taxon>
        <taxon>Dipterocarpaceae</taxon>
        <taxon>Rubroshorea</taxon>
    </lineage>
</organism>
<evidence type="ECO:0000313" key="4">
    <source>
        <dbReference type="Proteomes" id="UP001054252"/>
    </source>
</evidence>
<protein>
    <submittedName>
        <fullName evidence="3">Uncharacterized protein</fullName>
    </submittedName>
</protein>
<keyword evidence="1" id="KW-0175">Coiled coil</keyword>
<accession>A0AAV5M9H9</accession>
<feature type="region of interest" description="Disordered" evidence="2">
    <location>
        <begin position="1"/>
        <end position="20"/>
    </location>
</feature>
<feature type="region of interest" description="Disordered" evidence="2">
    <location>
        <begin position="34"/>
        <end position="79"/>
    </location>
</feature>
<dbReference type="EMBL" id="BPVZ01000209">
    <property type="protein sequence ID" value="GKV46506.1"/>
    <property type="molecule type" value="Genomic_DNA"/>
</dbReference>
<dbReference type="AlphaFoldDB" id="A0AAV5M9H9"/>
<feature type="compositionally biased region" description="Polar residues" evidence="2">
    <location>
        <begin position="44"/>
        <end position="53"/>
    </location>
</feature>
<name>A0AAV5M9H9_9ROSI</name>